<dbReference type="RefSeq" id="WP_281873780.1">
    <property type="nucleotide sequence ID" value="NZ_AP026976.1"/>
</dbReference>
<gene>
    <name evidence="2" type="ORF">IFM12276_38760</name>
</gene>
<protein>
    <submittedName>
        <fullName evidence="2">Uncharacterized protein</fullName>
    </submittedName>
</protein>
<sequence length="110" mass="11877">MPRTRSAAPASGELVPATEHIVRHLLGIIPRRHVERGNLLREEIRATVAHCLSTIGSSASAASPAWTPPLRTRSTGCGPRSSRGPTRGRSPKRRRTSADLRTAREARPTG</sequence>
<feature type="region of interest" description="Disordered" evidence="1">
    <location>
        <begin position="57"/>
        <end position="110"/>
    </location>
</feature>
<evidence type="ECO:0000313" key="2">
    <source>
        <dbReference type="EMBL" id="BDU00848.1"/>
    </source>
</evidence>
<dbReference type="Proteomes" id="UP001317870">
    <property type="component" value="Chromosome"/>
</dbReference>
<name>A0ABM8D0I4_9NOCA</name>
<evidence type="ECO:0000313" key="3">
    <source>
        <dbReference type="Proteomes" id="UP001317870"/>
    </source>
</evidence>
<evidence type="ECO:0000256" key="1">
    <source>
        <dbReference type="SAM" id="MobiDB-lite"/>
    </source>
</evidence>
<reference evidence="2 3" key="1">
    <citation type="submission" date="2022-11" db="EMBL/GenBank/DDBJ databases">
        <title>Genome Sequencing of Nocardia sp. ON39_IFM12276 and assembly.</title>
        <authorList>
            <person name="Shimojima M."/>
            <person name="Toyokawa M."/>
            <person name="Uesaka K."/>
        </authorList>
    </citation>
    <scope>NUCLEOTIDE SEQUENCE [LARGE SCALE GENOMIC DNA]</scope>
    <source>
        <strain evidence="2 3">IFM 12276</strain>
    </source>
</reference>
<feature type="compositionally biased region" description="Low complexity" evidence="1">
    <location>
        <begin position="78"/>
        <end position="88"/>
    </location>
</feature>
<dbReference type="EMBL" id="AP026978">
    <property type="protein sequence ID" value="BDU00848.1"/>
    <property type="molecule type" value="Genomic_DNA"/>
</dbReference>
<organism evidence="2 3">
    <name type="scientific">Nocardia sputorum</name>
    <dbReference type="NCBI Taxonomy" id="2984338"/>
    <lineage>
        <taxon>Bacteria</taxon>
        <taxon>Bacillati</taxon>
        <taxon>Actinomycetota</taxon>
        <taxon>Actinomycetes</taxon>
        <taxon>Mycobacteriales</taxon>
        <taxon>Nocardiaceae</taxon>
        <taxon>Nocardia</taxon>
    </lineage>
</organism>
<proteinExistence type="predicted"/>
<keyword evidence="3" id="KW-1185">Reference proteome</keyword>
<feature type="compositionally biased region" description="Basic and acidic residues" evidence="1">
    <location>
        <begin position="96"/>
        <end position="110"/>
    </location>
</feature>
<accession>A0ABM8D0I4</accession>